<evidence type="ECO:0000256" key="2">
    <source>
        <dbReference type="ARBA" id="ARBA00022670"/>
    </source>
</evidence>
<proteinExistence type="predicted"/>
<dbReference type="GO" id="GO:0046872">
    <property type="term" value="F:metal ion binding"/>
    <property type="evidence" value="ECO:0007669"/>
    <property type="project" value="UniProtKB-KW"/>
</dbReference>
<evidence type="ECO:0000256" key="3">
    <source>
        <dbReference type="ARBA" id="ARBA00022723"/>
    </source>
</evidence>
<evidence type="ECO:0000313" key="10">
    <source>
        <dbReference type="Proteomes" id="UP000657385"/>
    </source>
</evidence>
<keyword evidence="2" id="KW-0645">Protease</keyword>
<evidence type="ECO:0000256" key="4">
    <source>
        <dbReference type="ARBA" id="ARBA00022801"/>
    </source>
</evidence>
<dbReference type="SUPFAM" id="SSF54897">
    <property type="entry name" value="Protease propeptides/inhibitors"/>
    <property type="match status" value="1"/>
</dbReference>
<evidence type="ECO:0000256" key="1">
    <source>
        <dbReference type="ARBA" id="ARBA00001913"/>
    </source>
</evidence>
<keyword evidence="10" id="KW-1185">Reference proteome</keyword>
<comment type="caution">
    <text evidence="9">The sequence shown here is derived from an EMBL/GenBank/DDBJ whole genome shotgun (WGS) entry which is preliminary data.</text>
</comment>
<evidence type="ECO:0000313" key="9">
    <source>
        <dbReference type="EMBL" id="MBF9067875.1"/>
    </source>
</evidence>
<evidence type="ECO:0000256" key="7">
    <source>
        <dbReference type="ARBA" id="ARBA00023145"/>
    </source>
</evidence>
<keyword evidence="3" id="KW-0479">Metal-binding</keyword>
<dbReference type="RefSeq" id="WP_196193081.1">
    <property type="nucleotide sequence ID" value="NZ_JADPRT010000003.1"/>
</dbReference>
<dbReference type="InterPro" id="IPR015366">
    <property type="entry name" value="S53_propep"/>
</dbReference>
<keyword evidence="7" id="KW-0865">Zymogen</keyword>
<dbReference type="InterPro" id="IPR023828">
    <property type="entry name" value="Peptidase_S8_Ser-AS"/>
</dbReference>
<evidence type="ECO:0000256" key="5">
    <source>
        <dbReference type="ARBA" id="ARBA00022825"/>
    </source>
</evidence>
<evidence type="ECO:0000256" key="6">
    <source>
        <dbReference type="ARBA" id="ARBA00022837"/>
    </source>
</evidence>
<dbReference type="SMART" id="SM00944">
    <property type="entry name" value="Pro-kuma_activ"/>
    <property type="match status" value="1"/>
</dbReference>
<dbReference type="PANTHER" id="PTHR14218">
    <property type="entry name" value="PROTEASE S8 TRIPEPTIDYL PEPTIDASE I CLN2"/>
    <property type="match status" value="1"/>
</dbReference>
<dbReference type="EMBL" id="JADPRT010000003">
    <property type="protein sequence ID" value="MBF9067875.1"/>
    <property type="molecule type" value="Genomic_DNA"/>
</dbReference>
<comment type="cofactor">
    <cofactor evidence="1">
        <name>Ca(2+)</name>
        <dbReference type="ChEBI" id="CHEBI:29108"/>
    </cofactor>
</comment>
<dbReference type="PROSITE" id="PS00138">
    <property type="entry name" value="SUBTILASE_SER"/>
    <property type="match status" value="1"/>
</dbReference>
<dbReference type="InterPro" id="IPR036852">
    <property type="entry name" value="Peptidase_S8/S53_dom_sf"/>
</dbReference>
<accession>A0A931B6M5</accession>
<dbReference type="Pfam" id="PF09286">
    <property type="entry name" value="Pro-kuma_activ"/>
    <property type="match status" value="1"/>
</dbReference>
<dbReference type="InterPro" id="IPR050819">
    <property type="entry name" value="Tripeptidyl-peptidase_I"/>
</dbReference>
<dbReference type="AlphaFoldDB" id="A0A931B6M5"/>
<keyword evidence="6" id="KW-0106">Calcium</keyword>
<keyword evidence="4" id="KW-0378">Hydrolase</keyword>
<dbReference type="GO" id="GO:0006508">
    <property type="term" value="P:proteolysis"/>
    <property type="evidence" value="ECO:0007669"/>
    <property type="project" value="UniProtKB-KW"/>
</dbReference>
<dbReference type="Proteomes" id="UP000657385">
    <property type="component" value="Unassembled WGS sequence"/>
</dbReference>
<dbReference type="CDD" id="cd04056">
    <property type="entry name" value="Peptidases_S53"/>
    <property type="match status" value="1"/>
</dbReference>
<feature type="domain" description="Peptidase S53" evidence="8">
    <location>
        <begin position="216"/>
        <end position="626"/>
    </location>
</feature>
<sequence>MLAAAVAAGAPASAAPARHAIVGGKPAWTAAAADKGQVAQNNAVTARVYLAGDQAGLAAYATQVSNPQDANYGKYLSPQAVQAKYGATKAQVAAVKQWLAASGFKVTAENDQYLTVTGDAAAAQTAFGSQLHSFATDGHVYRAPVGALTVPADVADAVLTVTGLSTAPSKATHADTLPGPGAAYVNSGPFSSYYGSNPAKTLPKVDGRTVPYVIKGYNGHQLRSAYGAAASGLTGKGQTIAIVDAYDSPTIASDASTYAHLNGDAAYKAGQFKEYDPATWTHTAANDCGASGWYGEQTLDVEAVHAVAPAANIHYVAAASCYDADLIDALDNIVTNHLASLVSDSWGEPENASDPSNDAVYNNIFERGAVEGISFDFSSGDNGDEVANSGTKQADMPAALPWVTAVGGTSLAIGKKGNYEFETGWGTDVAPLAANGKSWTGFPGNYQSGSGGGVSARTAQPWYQAGVVPSSLSASKNGPMRVVPDVAAVADPQTGFLMGQTQAFPNGTVKYSEYRIGGTSLASPVFTAIEALAQEKQGFALGFADPAIYARKALLHDVTDHPFGPNVQLAVARVNFNNSVDASGGTSTSARTLGTDASLHATKGYDDVTGLGSPTYWYIESFGIRR</sequence>
<dbReference type="GO" id="GO:0004252">
    <property type="term" value="F:serine-type endopeptidase activity"/>
    <property type="evidence" value="ECO:0007669"/>
    <property type="project" value="InterPro"/>
</dbReference>
<dbReference type="PROSITE" id="PS51695">
    <property type="entry name" value="SEDOLISIN"/>
    <property type="match status" value="1"/>
</dbReference>
<name>A0A931B6M5_9ACTN</name>
<dbReference type="Gene3D" id="3.40.50.200">
    <property type="entry name" value="Peptidase S8/S53 domain"/>
    <property type="match status" value="1"/>
</dbReference>
<dbReference type="InterPro" id="IPR030400">
    <property type="entry name" value="Sedolisin_dom"/>
</dbReference>
<evidence type="ECO:0000259" key="8">
    <source>
        <dbReference type="PROSITE" id="PS51695"/>
    </source>
</evidence>
<protein>
    <submittedName>
        <fullName evidence="9">S8/S53 family peptidase</fullName>
    </submittedName>
</protein>
<dbReference type="PANTHER" id="PTHR14218:SF15">
    <property type="entry name" value="TRIPEPTIDYL-PEPTIDASE 1"/>
    <property type="match status" value="1"/>
</dbReference>
<organism evidence="9 10">
    <name type="scientific">Streptacidiphilus fuscans</name>
    <dbReference type="NCBI Taxonomy" id="2789292"/>
    <lineage>
        <taxon>Bacteria</taxon>
        <taxon>Bacillati</taxon>
        <taxon>Actinomycetota</taxon>
        <taxon>Actinomycetes</taxon>
        <taxon>Kitasatosporales</taxon>
        <taxon>Streptomycetaceae</taxon>
        <taxon>Streptacidiphilus</taxon>
    </lineage>
</organism>
<keyword evidence="5" id="KW-0720">Serine protease</keyword>
<dbReference type="GO" id="GO:0008240">
    <property type="term" value="F:tripeptidyl-peptidase activity"/>
    <property type="evidence" value="ECO:0007669"/>
    <property type="project" value="TreeGrafter"/>
</dbReference>
<dbReference type="SUPFAM" id="SSF52743">
    <property type="entry name" value="Subtilisin-like"/>
    <property type="match status" value="1"/>
</dbReference>
<reference evidence="9" key="1">
    <citation type="submission" date="2020-11" db="EMBL/GenBank/DDBJ databases">
        <title>Isolation and identification of active actinomycetes.</title>
        <authorList>
            <person name="Yu B."/>
        </authorList>
    </citation>
    <scope>NUCLEOTIDE SEQUENCE</scope>
    <source>
        <strain evidence="9">NEAU-YB345</strain>
    </source>
</reference>
<gene>
    <name evidence="9" type="ORF">I2501_07460</name>
</gene>
<dbReference type="CDD" id="cd11377">
    <property type="entry name" value="Pro-peptidase_S53"/>
    <property type="match status" value="1"/>
</dbReference>